<gene>
    <name evidence="1" type="ORF">PSON_ATCC_30995.1.T1720048</name>
</gene>
<organism evidence="1 2">
    <name type="scientific">Paramecium sonneborni</name>
    <dbReference type="NCBI Taxonomy" id="65129"/>
    <lineage>
        <taxon>Eukaryota</taxon>
        <taxon>Sar</taxon>
        <taxon>Alveolata</taxon>
        <taxon>Ciliophora</taxon>
        <taxon>Intramacronucleata</taxon>
        <taxon>Oligohymenophorea</taxon>
        <taxon>Peniculida</taxon>
        <taxon>Parameciidae</taxon>
        <taxon>Paramecium</taxon>
    </lineage>
</organism>
<dbReference type="EMBL" id="CAJJDN010000172">
    <property type="protein sequence ID" value="CAD8126997.1"/>
    <property type="molecule type" value="Genomic_DNA"/>
</dbReference>
<keyword evidence="2" id="KW-1185">Reference proteome</keyword>
<dbReference type="AlphaFoldDB" id="A0A8S1RH36"/>
<name>A0A8S1RH36_9CILI</name>
<reference evidence="1" key="1">
    <citation type="submission" date="2021-01" db="EMBL/GenBank/DDBJ databases">
        <authorList>
            <consortium name="Genoscope - CEA"/>
            <person name="William W."/>
        </authorList>
    </citation>
    <scope>NUCLEOTIDE SEQUENCE</scope>
</reference>
<protein>
    <submittedName>
        <fullName evidence="1">Uncharacterized protein</fullName>
    </submittedName>
</protein>
<comment type="caution">
    <text evidence="1">The sequence shown here is derived from an EMBL/GenBank/DDBJ whole genome shotgun (WGS) entry which is preliminary data.</text>
</comment>
<sequence length="161" mass="19443">MLKGIMKILIELNCGISNTYFPKFQVSTIQLKESIMQDFRYFIHDQLITKQWNASNIKEFINPQTQQKGKNLLLKVIHFVINSQNKFNCRAFFLKWCQNIKFKIFLKNFKENNQNDTQIQQQQILWFSKSIQKVQINKEMKKIIFEKIIKNIKDFLELMKD</sequence>
<evidence type="ECO:0000313" key="2">
    <source>
        <dbReference type="Proteomes" id="UP000692954"/>
    </source>
</evidence>
<accession>A0A8S1RH36</accession>
<dbReference type="Proteomes" id="UP000692954">
    <property type="component" value="Unassembled WGS sequence"/>
</dbReference>
<evidence type="ECO:0000313" key="1">
    <source>
        <dbReference type="EMBL" id="CAD8126997.1"/>
    </source>
</evidence>
<proteinExistence type="predicted"/>